<accession>A0A815XDB8</accession>
<sequence length="453" mass="53618">HLSKDKNIPQPMKLMSINPNDILFRQPPRKNTVSMQQAQQMYQHQQQISININPDQYHKNTMNHQYQSRSQSNHQHQYKSQSNHQHQYKSQSNHQHQYKSQSNHQSRSRSRSNHQYQYKSQSNHQHQYESRSNCQSRSQSRSNHQYQYQYGSRPNHQYQYESRSNCQSRSQSRSNHQYQSRSNHLHHQKNKPYVTHQTHYNNRRSQDSQKKTHSHSRSPSYNRKSLRLASKTQSKKLIHGIILSDSMASKCRMYKVNIPNVINVQLIARSGCNCEQMADWMASVEGTNDIAQLGLDLTLKRCQWLIEYTRRTFPTIKTIGWMKLSPRTKPSRFFSGNQIANLHRAFNERLHLLSKERNIDIIDAQLKINDIRIEDGLHPTLSSGRQKFENAQRQWFARQAMYLSTYIDQQHTKHTTTTTMNNNLINLTNLQQQQPRTTTGQVQQLNSTQPFIV</sequence>
<dbReference type="SUPFAM" id="SSF52266">
    <property type="entry name" value="SGNH hydrolase"/>
    <property type="match status" value="1"/>
</dbReference>
<gene>
    <name evidence="2" type="ORF">SEV965_LOCUS38933</name>
</gene>
<feature type="region of interest" description="Disordered" evidence="1">
    <location>
        <begin position="63"/>
        <end position="145"/>
    </location>
</feature>
<feature type="non-terminal residue" evidence="2">
    <location>
        <position position="1"/>
    </location>
</feature>
<feature type="compositionally biased region" description="Low complexity" evidence="1">
    <location>
        <begin position="162"/>
        <end position="182"/>
    </location>
</feature>
<dbReference type="AlphaFoldDB" id="A0A815XDB8"/>
<comment type="caution">
    <text evidence="2">The sequence shown here is derived from an EMBL/GenBank/DDBJ whole genome shotgun (WGS) entry which is preliminary data.</text>
</comment>
<feature type="compositionally biased region" description="Low complexity" evidence="1">
    <location>
        <begin position="130"/>
        <end position="145"/>
    </location>
</feature>
<proteinExistence type="predicted"/>
<feature type="compositionally biased region" description="Polar residues" evidence="1">
    <location>
        <begin position="63"/>
        <end position="99"/>
    </location>
</feature>
<evidence type="ECO:0000313" key="2">
    <source>
        <dbReference type="EMBL" id="CAF1556073.1"/>
    </source>
</evidence>
<protein>
    <submittedName>
        <fullName evidence="2">Uncharacterized protein</fullName>
    </submittedName>
</protein>
<name>A0A815XDB8_9BILA</name>
<feature type="region of interest" description="Disordered" evidence="1">
    <location>
        <begin position="23"/>
        <end position="45"/>
    </location>
</feature>
<reference evidence="2" key="1">
    <citation type="submission" date="2021-02" db="EMBL/GenBank/DDBJ databases">
        <authorList>
            <person name="Nowell W R."/>
        </authorList>
    </citation>
    <scope>NUCLEOTIDE SEQUENCE</scope>
</reference>
<evidence type="ECO:0000313" key="3">
    <source>
        <dbReference type="Proteomes" id="UP000663889"/>
    </source>
</evidence>
<dbReference type="EMBL" id="CAJNOU010011175">
    <property type="protein sequence ID" value="CAF1556073.1"/>
    <property type="molecule type" value="Genomic_DNA"/>
</dbReference>
<organism evidence="2 3">
    <name type="scientific">Rotaria sordida</name>
    <dbReference type="NCBI Taxonomy" id="392033"/>
    <lineage>
        <taxon>Eukaryota</taxon>
        <taxon>Metazoa</taxon>
        <taxon>Spiralia</taxon>
        <taxon>Gnathifera</taxon>
        <taxon>Rotifera</taxon>
        <taxon>Eurotatoria</taxon>
        <taxon>Bdelloidea</taxon>
        <taxon>Philodinida</taxon>
        <taxon>Philodinidae</taxon>
        <taxon>Rotaria</taxon>
    </lineage>
</organism>
<feature type="region of interest" description="Disordered" evidence="1">
    <location>
        <begin position="158"/>
        <end position="231"/>
    </location>
</feature>
<evidence type="ECO:0000256" key="1">
    <source>
        <dbReference type="SAM" id="MobiDB-lite"/>
    </source>
</evidence>
<feature type="compositionally biased region" description="Low complexity" evidence="1">
    <location>
        <begin position="36"/>
        <end position="45"/>
    </location>
</feature>
<dbReference type="Proteomes" id="UP000663889">
    <property type="component" value="Unassembled WGS sequence"/>
</dbReference>
<feature type="non-terminal residue" evidence="2">
    <location>
        <position position="453"/>
    </location>
</feature>